<evidence type="ECO:0000313" key="1">
    <source>
        <dbReference type="EMBL" id="GAA4905671.1"/>
    </source>
</evidence>
<comment type="caution">
    <text evidence="1">The sequence shown here is derived from an EMBL/GenBank/DDBJ whole genome shotgun (WGS) entry which is preliminary data.</text>
</comment>
<dbReference type="Proteomes" id="UP001501436">
    <property type="component" value="Unassembled WGS sequence"/>
</dbReference>
<evidence type="ECO:0000313" key="2">
    <source>
        <dbReference type="Proteomes" id="UP001501436"/>
    </source>
</evidence>
<organism evidence="1 2">
    <name type="scientific">Mucilaginibacter defluvii</name>
    <dbReference type="NCBI Taxonomy" id="1196019"/>
    <lineage>
        <taxon>Bacteria</taxon>
        <taxon>Pseudomonadati</taxon>
        <taxon>Bacteroidota</taxon>
        <taxon>Sphingobacteriia</taxon>
        <taxon>Sphingobacteriales</taxon>
        <taxon>Sphingobacteriaceae</taxon>
        <taxon>Mucilaginibacter</taxon>
    </lineage>
</organism>
<sequence>MINKTVRTHSGRLNITMPESLDEITLGQMIALQSAENLGDAEAISILSGIPGDELKQIKDAAELSIFSEQISKLAFAIKNLYNSDDLPKSVTLNIDGINKQVKVINDLAMEPAGAYWAARDVIADEIAAHIKKYGEENWQASFNPSLQVCSKLLAQYFYCRATDKSYNEYNAAAFIDVINSMRVTEALPISKHFFTSYPHFSKPKTGFWHQFRQLWKNVQAYRRLKNLSMLTP</sequence>
<dbReference type="EMBL" id="BAABJI010000001">
    <property type="protein sequence ID" value="GAA4905671.1"/>
    <property type="molecule type" value="Genomic_DNA"/>
</dbReference>
<gene>
    <name evidence="1" type="ORF">GCM10023313_05430</name>
</gene>
<reference evidence="2" key="1">
    <citation type="journal article" date="2019" name="Int. J. Syst. Evol. Microbiol.">
        <title>The Global Catalogue of Microorganisms (GCM) 10K type strain sequencing project: providing services to taxonomists for standard genome sequencing and annotation.</title>
        <authorList>
            <consortium name="The Broad Institute Genomics Platform"/>
            <consortium name="The Broad Institute Genome Sequencing Center for Infectious Disease"/>
            <person name="Wu L."/>
            <person name="Ma J."/>
        </authorList>
    </citation>
    <scope>NUCLEOTIDE SEQUENCE [LARGE SCALE GENOMIC DNA]</scope>
    <source>
        <strain evidence="2">JCM 18283</strain>
    </source>
</reference>
<keyword evidence="2" id="KW-1185">Reference proteome</keyword>
<name>A0ABP9FU80_9SPHI</name>
<dbReference type="RefSeq" id="WP_345329360.1">
    <property type="nucleotide sequence ID" value="NZ_BAABJI010000001.1"/>
</dbReference>
<protein>
    <submittedName>
        <fullName evidence="1">Uncharacterized protein</fullName>
    </submittedName>
</protein>
<accession>A0ABP9FU80</accession>
<proteinExistence type="predicted"/>